<dbReference type="RefSeq" id="WP_330091023.1">
    <property type="nucleotide sequence ID" value="NZ_JAUZMY010000006.1"/>
</dbReference>
<dbReference type="InterPro" id="IPR027417">
    <property type="entry name" value="P-loop_NTPase"/>
</dbReference>
<protein>
    <submittedName>
        <fullName evidence="2">Phosphoribulokinase</fullName>
    </submittedName>
</protein>
<organism evidence="2 3">
    <name type="scientific">Nocardiopsis codii</name>
    <dbReference type="NCBI Taxonomy" id="3065942"/>
    <lineage>
        <taxon>Bacteria</taxon>
        <taxon>Bacillati</taxon>
        <taxon>Actinomycetota</taxon>
        <taxon>Actinomycetes</taxon>
        <taxon>Streptosporangiales</taxon>
        <taxon>Nocardiopsidaceae</taxon>
        <taxon>Nocardiopsis</taxon>
    </lineage>
</organism>
<evidence type="ECO:0000313" key="2">
    <source>
        <dbReference type="EMBL" id="MEE2037223.1"/>
    </source>
</evidence>
<name>A0ABU7K4P6_9ACTN</name>
<proteinExistence type="predicted"/>
<dbReference type="Proteomes" id="UP001356095">
    <property type="component" value="Unassembled WGS sequence"/>
</dbReference>
<gene>
    <name evidence="2" type="ORF">Q8791_08325</name>
</gene>
<sequence length="201" mass="21658">MTGPRISTADDGWEDALAGAVPSDDPAGRPRVVGVEGRSGSGKSTVAARLRAALARRGRPVAVLPMEDLYPGWEGLAEAPGLLREWVLEPLSRGDPAAWRRYDWERGAFAREWTLLPGDVAAGGVLVVEGCGSGSAAGRGLLDLLVWVAASDDDRSRRLDARGDASSYAPFRRVWAEQEEAFYERNRPLEHADLVIGNPAR</sequence>
<accession>A0ABU7K4P6</accession>
<comment type="caution">
    <text evidence="2">The sequence shown here is derived from an EMBL/GenBank/DDBJ whole genome shotgun (WGS) entry which is preliminary data.</text>
</comment>
<feature type="compositionally biased region" description="Low complexity" evidence="1">
    <location>
        <begin position="29"/>
        <end position="40"/>
    </location>
</feature>
<evidence type="ECO:0000256" key="1">
    <source>
        <dbReference type="SAM" id="MobiDB-lite"/>
    </source>
</evidence>
<keyword evidence="3" id="KW-1185">Reference proteome</keyword>
<dbReference type="SUPFAM" id="SSF52540">
    <property type="entry name" value="P-loop containing nucleoside triphosphate hydrolases"/>
    <property type="match status" value="1"/>
</dbReference>
<feature type="region of interest" description="Disordered" evidence="1">
    <location>
        <begin position="1"/>
        <end position="40"/>
    </location>
</feature>
<reference evidence="2 3" key="1">
    <citation type="submission" date="2023-08" db="EMBL/GenBank/DDBJ databases">
        <authorList>
            <person name="Girao M."/>
            <person name="Carvalho M.F."/>
        </authorList>
    </citation>
    <scope>NUCLEOTIDE SEQUENCE [LARGE SCALE GENOMIC DNA]</scope>
    <source>
        <strain evidence="2 3">CT-R113</strain>
    </source>
</reference>
<dbReference type="EMBL" id="JAUZMY010000006">
    <property type="protein sequence ID" value="MEE2037223.1"/>
    <property type="molecule type" value="Genomic_DNA"/>
</dbReference>
<dbReference type="Pfam" id="PF03308">
    <property type="entry name" value="MeaB"/>
    <property type="match status" value="1"/>
</dbReference>
<dbReference type="Gene3D" id="3.40.50.300">
    <property type="entry name" value="P-loop containing nucleotide triphosphate hydrolases"/>
    <property type="match status" value="1"/>
</dbReference>
<evidence type="ECO:0000313" key="3">
    <source>
        <dbReference type="Proteomes" id="UP001356095"/>
    </source>
</evidence>